<feature type="region of interest" description="Disordered" evidence="1">
    <location>
        <begin position="226"/>
        <end position="255"/>
    </location>
</feature>
<sequence>MSDLLALIRGDDPAPSNYVHRRSSKLPRPPRMPAQESLVEEPRKRGFFRSITSKASSKTPAQPQVLLPTPPPNSPWRIPPFASSNASVTSLPSTRYTDSSSMRYGDGLQMERRGSMQLPRQASAEPMSDGSYSSSAPQLSRLPNAHIDRSVEGLRVPPSVPASNEHSRRYPILPDNGRRPSISSTNSQTTGTHVARQEAAPFSNLSQPHSWDSGILTIPVPAVTMPSASSSIGGHADDPFHRDDSPPPAYSQRSSLTVGIKAALSKPKQPILRSSSPLHNTLVAEPKSSEDSRRADVDSKSSKSNVTNETPTPVQIASRSPYPTAEQKAAAIAAVQSRRKTHAGSLQPPIALRPLSSFLEL</sequence>
<organism evidence="2 3">
    <name type="scientific">Serendipita indica (strain DSM 11827)</name>
    <name type="common">Root endophyte fungus</name>
    <name type="synonym">Piriformospora indica</name>
    <dbReference type="NCBI Taxonomy" id="1109443"/>
    <lineage>
        <taxon>Eukaryota</taxon>
        <taxon>Fungi</taxon>
        <taxon>Dikarya</taxon>
        <taxon>Basidiomycota</taxon>
        <taxon>Agaricomycotina</taxon>
        <taxon>Agaricomycetes</taxon>
        <taxon>Sebacinales</taxon>
        <taxon>Serendipitaceae</taxon>
        <taxon>Serendipita</taxon>
    </lineage>
</organism>
<dbReference type="InParanoid" id="G4TJC9"/>
<evidence type="ECO:0000256" key="1">
    <source>
        <dbReference type="SAM" id="MobiDB-lite"/>
    </source>
</evidence>
<evidence type="ECO:0000313" key="2">
    <source>
        <dbReference type="EMBL" id="CCA71417.1"/>
    </source>
</evidence>
<proteinExistence type="predicted"/>
<feature type="region of interest" description="Disordered" evidence="1">
    <location>
        <begin position="1"/>
        <end position="140"/>
    </location>
</feature>
<evidence type="ECO:0000313" key="3">
    <source>
        <dbReference type="Proteomes" id="UP000007148"/>
    </source>
</evidence>
<gene>
    <name evidence="2" type="ORF">PIIN_05357</name>
</gene>
<feature type="compositionally biased region" description="Pro residues" evidence="1">
    <location>
        <begin position="68"/>
        <end position="78"/>
    </location>
</feature>
<protein>
    <submittedName>
        <fullName evidence="2">Uncharacterized protein</fullName>
    </submittedName>
</protein>
<dbReference type="AlphaFoldDB" id="G4TJC9"/>
<dbReference type="HOGENOM" id="CLU_767499_0_0_1"/>
<dbReference type="Proteomes" id="UP000007148">
    <property type="component" value="Unassembled WGS sequence"/>
</dbReference>
<feature type="compositionally biased region" description="Polar residues" evidence="1">
    <location>
        <begin position="181"/>
        <end position="192"/>
    </location>
</feature>
<feature type="region of interest" description="Disordered" evidence="1">
    <location>
        <begin position="267"/>
        <end position="325"/>
    </location>
</feature>
<reference evidence="2 3" key="1">
    <citation type="journal article" date="2011" name="PLoS Pathog.">
        <title>Endophytic Life Strategies Decoded by Genome and Transcriptome Analyses of the Mutualistic Root Symbiont Piriformospora indica.</title>
        <authorList>
            <person name="Zuccaro A."/>
            <person name="Lahrmann U."/>
            <person name="Guldener U."/>
            <person name="Langen G."/>
            <person name="Pfiffi S."/>
            <person name="Biedenkopf D."/>
            <person name="Wong P."/>
            <person name="Samans B."/>
            <person name="Grimm C."/>
            <person name="Basiewicz M."/>
            <person name="Murat C."/>
            <person name="Martin F."/>
            <person name="Kogel K.H."/>
        </authorList>
    </citation>
    <scope>NUCLEOTIDE SEQUENCE [LARGE SCALE GENOMIC DNA]</scope>
    <source>
        <strain evidence="2 3">DSM 11827</strain>
    </source>
</reference>
<comment type="caution">
    <text evidence="2">The sequence shown here is derived from an EMBL/GenBank/DDBJ whole genome shotgun (WGS) entry which is preliminary data.</text>
</comment>
<feature type="compositionally biased region" description="Polar residues" evidence="1">
    <location>
        <begin position="50"/>
        <end position="62"/>
    </location>
</feature>
<feature type="region of interest" description="Disordered" evidence="1">
    <location>
        <begin position="154"/>
        <end position="195"/>
    </location>
</feature>
<feature type="compositionally biased region" description="Basic and acidic residues" evidence="1">
    <location>
        <begin position="287"/>
        <end position="301"/>
    </location>
</feature>
<accession>G4TJC9</accession>
<feature type="compositionally biased region" description="Polar residues" evidence="1">
    <location>
        <begin position="82"/>
        <end position="102"/>
    </location>
</feature>
<keyword evidence="3" id="KW-1185">Reference proteome</keyword>
<feature type="compositionally biased region" description="Polar residues" evidence="1">
    <location>
        <begin position="302"/>
        <end position="318"/>
    </location>
</feature>
<name>G4TJC9_SERID</name>
<feature type="compositionally biased region" description="Basic and acidic residues" evidence="1">
    <location>
        <begin position="235"/>
        <end position="245"/>
    </location>
</feature>
<dbReference type="EMBL" id="CAFZ01000118">
    <property type="protein sequence ID" value="CCA71417.1"/>
    <property type="molecule type" value="Genomic_DNA"/>
</dbReference>